<organism evidence="1 2">
    <name type="scientific">Candidatus Gottesmanbacteria bacterium RIFCSPLOWO2_01_FULL_48_11</name>
    <dbReference type="NCBI Taxonomy" id="1798395"/>
    <lineage>
        <taxon>Bacteria</taxon>
        <taxon>Candidatus Gottesmaniibacteriota</taxon>
    </lineage>
</organism>
<dbReference type="SUPFAM" id="SSF56784">
    <property type="entry name" value="HAD-like"/>
    <property type="match status" value="1"/>
</dbReference>
<reference evidence="1 2" key="1">
    <citation type="journal article" date="2016" name="Nat. Commun.">
        <title>Thousands of microbial genomes shed light on interconnected biogeochemical processes in an aquifer system.</title>
        <authorList>
            <person name="Anantharaman K."/>
            <person name="Brown C.T."/>
            <person name="Hug L.A."/>
            <person name="Sharon I."/>
            <person name="Castelle C.J."/>
            <person name="Probst A.J."/>
            <person name="Thomas B.C."/>
            <person name="Singh A."/>
            <person name="Wilkins M.J."/>
            <person name="Karaoz U."/>
            <person name="Brodie E.L."/>
            <person name="Williams K.H."/>
            <person name="Hubbard S.S."/>
            <person name="Banfield J.F."/>
        </authorList>
    </citation>
    <scope>NUCLEOTIDE SEQUENCE [LARGE SCALE GENOMIC DNA]</scope>
</reference>
<proteinExistence type="predicted"/>
<evidence type="ECO:0000313" key="2">
    <source>
        <dbReference type="Proteomes" id="UP000178305"/>
    </source>
</evidence>
<gene>
    <name evidence="1" type="ORF">A3A64_00510</name>
</gene>
<dbReference type="EMBL" id="MFJY01000029">
    <property type="protein sequence ID" value="OGG27987.1"/>
    <property type="molecule type" value="Genomic_DNA"/>
</dbReference>
<evidence type="ECO:0008006" key="3">
    <source>
        <dbReference type="Google" id="ProtNLM"/>
    </source>
</evidence>
<name>A0A1F6AUK5_9BACT</name>
<accession>A0A1F6AUK5</accession>
<dbReference type="InterPro" id="IPR036412">
    <property type="entry name" value="HAD-like_sf"/>
</dbReference>
<dbReference type="AlphaFoldDB" id="A0A1F6AUK5"/>
<sequence>MSKELFVFDHDGTLTDPVATHDAYTDIFENQFARATGLPREVITKYIEPERKELRTSPEIYGWENDQGFIVTPATFDTYVLNRIAAKRAIVKMREALEPNIPDQNAVSQFLGDLHYASYPQLDPFYRPDAAYTMRELLPLGKLVIVSSSKPDHLLTKLQPFLRKNNIFDDNIEVRGNAQKHLISPNWERVPWSMKLPGLDTRDVLLRRENYGSIILSLGQRPYIIVGDGGEFDLITPHALQMKTILITSIFTPPWEANFFRTQSSLEGIANYIITDLGK</sequence>
<protein>
    <recommendedName>
        <fullName evidence="3">HAD family hydrolase</fullName>
    </recommendedName>
</protein>
<comment type="caution">
    <text evidence="1">The sequence shown here is derived from an EMBL/GenBank/DDBJ whole genome shotgun (WGS) entry which is preliminary data.</text>
</comment>
<evidence type="ECO:0000313" key="1">
    <source>
        <dbReference type="EMBL" id="OGG27987.1"/>
    </source>
</evidence>
<dbReference type="Proteomes" id="UP000178305">
    <property type="component" value="Unassembled WGS sequence"/>
</dbReference>